<accession>A0A6A8M4H7</accession>
<feature type="region of interest" description="Disordered" evidence="1">
    <location>
        <begin position="142"/>
        <end position="163"/>
    </location>
</feature>
<organism evidence="3">
    <name type="scientific">Baileyella intestinalis</name>
    <dbReference type="NCBI Taxonomy" id="2606709"/>
    <lineage>
        <taxon>Bacteria</taxon>
        <taxon>Bacillati</taxon>
        <taxon>Bacillota</taxon>
        <taxon>Clostridia</taxon>
        <taxon>Peptostreptococcales</taxon>
        <taxon>Anaerovoracaceae</taxon>
        <taxon>Baileyella</taxon>
    </lineage>
</organism>
<dbReference type="RefSeq" id="WP_154571730.1">
    <property type="nucleotide sequence ID" value="NZ_JAQDDW010000001.1"/>
</dbReference>
<feature type="transmembrane region" description="Helical" evidence="2">
    <location>
        <begin position="86"/>
        <end position="107"/>
    </location>
</feature>
<evidence type="ECO:0000313" key="3">
    <source>
        <dbReference type="EMBL" id="MST68262.1"/>
    </source>
</evidence>
<feature type="compositionally biased region" description="Polar residues" evidence="1">
    <location>
        <begin position="142"/>
        <end position="154"/>
    </location>
</feature>
<proteinExistence type="predicted"/>
<name>A0A6A8M4H7_9FIRM</name>
<keyword evidence="2" id="KW-0472">Membrane</keyword>
<feature type="transmembrane region" description="Helical" evidence="2">
    <location>
        <begin position="43"/>
        <end position="65"/>
    </location>
</feature>
<sequence length="163" mass="18291">MREGLKSLAKVRTYCYIVFFLYVAFLFHDSISGAIGFSDKRLSLGIVAIVVIQLLMCILYDVKFATTVPKGKTHKIIMMYCAQLRLWLLIQIVVMIAAVVNIGYLGNYYLDKILAAVLIILLLMTLKSLTVIQRGNFVLPEQSQGGRSQGNRKNGSGKKKKKK</sequence>
<reference evidence="3" key="1">
    <citation type="submission" date="2019-09" db="EMBL/GenBank/DDBJ databases">
        <title>In-depth cultivation of the pig gut microbiome towards novel bacterial diversity and tailored functional studies.</title>
        <authorList>
            <person name="Wylensek D."/>
            <person name="Hitch T.C.A."/>
            <person name="Clavel T."/>
        </authorList>
    </citation>
    <scope>NUCLEOTIDE SEQUENCE</scope>
    <source>
        <strain evidence="3">RF-744-FAT-WT-3</strain>
    </source>
</reference>
<gene>
    <name evidence="3" type="ORF">FYJ66_01385</name>
</gene>
<keyword evidence="2" id="KW-0812">Transmembrane</keyword>
<comment type="caution">
    <text evidence="3">The sequence shown here is derived from an EMBL/GenBank/DDBJ whole genome shotgun (WGS) entry which is preliminary data.</text>
</comment>
<protein>
    <submittedName>
        <fullName evidence="3">Uncharacterized protein</fullName>
    </submittedName>
</protein>
<evidence type="ECO:0000256" key="1">
    <source>
        <dbReference type="SAM" id="MobiDB-lite"/>
    </source>
</evidence>
<feature type="transmembrane region" description="Helical" evidence="2">
    <location>
        <begin position="14"/>
        <end position="37"/>
    </location>
</feature>
<feature type="transmembrane region" description="Helical" evidence="2">
    <location>
        <begin position="113"/>
        <end position="132"/>
    </location>
</feature>
<evidence type="ECO:0000256" key="2">
    <source>
        <dbReference type="SAM" id="Phobius"/>
    </source>
</evidence>
<dbReference type="EMBL" id="VUNB01000001">
    <property type="protein sequence ID" value="MST68262.1"/>
    <property type="molecule type" value="Genomic_DNA"/>
</dbReference>
<dbReference type="AlphaFoldDB" id="A0A6A8M4H7"/>
<keyword evidence="2" id="KW-1133">Transmembrane helix</keyword>